<evidence type="ECO:0008006" key="3">
    <source>
        <dbReference type="Google" id="ProtNLM"/>
    </source>
</evidence>
<dbReference type="KEGG" id="saci:Sinac_2444"/>
<dbReference type="Gene3D" id="3.40.720.10">
    <property type="entry name" value="Alkaline Phosphatase, subunit A"/>
    <property type="match status" value="1"/>
</dbReference>
<dbReference type="STRING" id="886293.Sinac_2444"/>
<dbReference type="InterPro" id="IPR006311">
    <property type="entry name" value="TAT_signal"/>
</dbReference>
<dbReference type="SUPFAM" id="SSF53649">
    <property type="entry name" value="Alkaline phosphatase-like"/>
    <property type="match status" value="1"/>
</dbReference>
<dbReference type="InterPro" id="IPR017850">
    <property type="entry name" value="Alkaline_phosphatase_core_sf"/>
</dbReference>
<dbReference type="RefSeq" id="WP_015245907.1">
    <property type="nucleotide sequence ID" value="NC_019892.1"/>
</dbReference>
<gene>
    <name evidence="1" type="ordered locus">Sinac_2444</name>
</gene>
<evidence type="ECO:0000313" key="2">
    <source>
        <dbReference type="Proteomes" id="UP000010798"/>
    </source>
</evidence>
<dbReference type="PANTHER" id="PTHR43737:SF1">
    <property type="entry name" value="DUF1501 DOMAIN-CONTAINING PROTEIN"/>
    <property type="match status" value="1"/>
</dbReference>
<dbReference type="OrthoDB" id="127333at2"/>
<proteinExistence type="predicted"/>
<dbReference type="Pfam" id="PF07394">
    <property type="entry name" value="DUF1501"/>
    <property type="match status" value="1"/>
</dbReference>
<name>L0DD14_SINAD</name>
<dbReference type="Proteomes" id="UP000010798">
    <property type="component" value="Chromosome"/>
</dbReference>
<dbReference type="HOGENOM" id="CLU_035908_0_0_0"/>
<dbReference type="AlphaFoldDB" id="L0DD14"/>
<dbReference type="eggNOG" id="COG4102">
    <property type="taxonomic scope" value="Bacteria"/>
</dbReference>
<keyword evidence="2" id="KW-1185">Reference proteome</keyword>
<protein>
    <recommendedName>
        <fullName evidence="3">DUF1501 domain-containing protein</fullName>
    </recommendedName>
</protein>
<organism evidence="1 2">
    <name type="scientific">Singulisphaera acidiphila (strain ATCC BAA-1392 / DSM 18658 / VKM B-2454 / MOB10)</name>
    <dbReference type="NCBI Taxonomy" id="886293"/>
    <lineage>
        <taxon>Bacteria</taxon>
        <taxon>Pseudomonadati</taxon>
        <taxon>Planctomycetota</taxon>
        <taxon>Planctomycetia</taxon>
        <taxon>Isosphaerales</taxon>
        <taxon>Isosphaeraceae</taxon>
        <taxon>Singulisphaera</taxon>
    </lineage>
</organism>
<reference evidence="1 2" key="1">
    <citation type="submission" date="2012-02" db="EMBL/GenBank/DDBJ databases">
        <title>Complete sequence of chromosome of Singulisphaera acidiphila DSM 18658.</title>
        <authorList>
            <consortium name="US DOE Joint Genome Institute (JGI-PGF)"/>
            <person name="Lucas S."/>
            <person name="Copeland A."/>
            <person name="Lapidus A."/>
            <person name="Glavina del Rio T."/>
            <person name="Dalin E."/>
            <person name="Tice H."/>
            <person name="Bruce D."/>
            <person name="Goodwin L."/>
            <person name="Pitluck S."/>
            <person name="Peters L."/>
            <person name="Ovchinnikova G."/>
            <person name="Chertkov O."/>
            <person name="Kyrpides N."/>
            <person name="Mavromatis K."/>
            <person name="Ivanova N."/>
            <person name="Brettin T."/>
            <person name="Detter J.C."/>
            <person name="Han C."/>
            <person name="Larimer F."/>
            <person name="Land M."/>
            <person name="Hauser L."/>
            <person name="Markowitz V."/>
            <person name="Cheng J.-F."/>
            <person name="Hugenholtz P."/>
            <person name="Woyke T."/>
            <person name="Wu D."/>
            <person name="Tindall B."/>
            <person name="Pomrenke H."/>
            <person name="Brambilla E."/>
            <person name="Klenk H.-P."/>
            <person name="Eisen J.A."/>
        </authorList>
    </citation>
    <scope>NUCLEOTIDE SEQUENCE [LARGE SCALE GENOMIC DNA]</scope>
    <source>
        <strain evidence="2">ATCC BAA-1392 / DSM 18658 / VKM B-2454 / MOB10</strain>
    </source>
</reference>
<dbReference type="InterPro" id="IPR010869">
    <property type="entry name" value="DUF1501"/>
</dbReference>
<dbReference type="PANTHER" id="PTHR43737">
    <property type="entry name" value="BLL7424 PROTEIN"/>
    <property type="match status" value="1"/>
</dbReference>
<sequence length="494" mass="54308">MDEQDAMCACFGPSRRGFLADAGMGFVGLALGAMLHRDGVVRADPVQGWTPPDGRPHFPPRAKRVIWLMMRGGVSHLESFDHKPELTKNAGKTINETAYKETVLGSPFLRNVREQVANNIIDKTKVKIYPTQIGFKKGGQSGIEVSDWWPHVRGCVDDIAVVRSMYTTDNNHGAQMEFFTGRHLLDGCYPTIGSWVNYGLGALSDDLPQFISMGPALEHQCLGATDANYLGPENSGVTLKIDPDDPLPFARPGMPLGSNEAAMKAELLGRLNRISALEYPADSKLRARIKSYELAFRMQTAVPEVLRFQEENEATRRLYGLDQDVTRPFGQQMLAARRLAERGVRFIQVFHGDGAAGSWDAHSGLVANHSALCAQVDKPIAGLITDLKQRGLLEDTVVVWATEFGRTPCAQGADGRDHHNYGFSIWMAGGGIQGGLVHGATDELGFHAVENRHYVTDVHATVLHLLGLDSRRLEIPGRKRLEVDHGKPIQEIFA</sequence>
<evidence type="ECO:0000313" key="1">
    <source>
        <dbReference type="EMBL" id="AGA26755.1"/>
    </source>
</evidence>
<dbReference type="PROSITE" id="PS51318">
    <property type="entry name" value="TAT"/>
    <property type="match status" value="1"/>
</dbReference>
<dbReference type="EMBL" id="CP003364">
    <property type="protein sequence ID" value="AGA26755.1"/>
    <property type="molecule type" value="Genomic_DNA"/>
</dbReference>
<accession>L0DD14</accession>